<reference evidence="2 3" key="2">
    <citation type="journal article" date="2014" name="J. Gen. Appl. Microbiol.">
        <title>The early diverging ascomycetous budding yeast Saitoella complicata has three histone deacetylases belonging to the Clr6, Hos2, and Rpd3 lineages.</title>
        <authorList>
            <person name="Nishida H."/>
            <person name="Matsumoto T."/>
            <person name="Kondo S."/>
            <person name="Hamamoto M."/>
            <person name="Yoshikawa H."/>
        </authorList>
    </citation>
    <scope>NUCLEOTIDE SEQUENCE [LARGE SCALE GENOMIC DNA]</scope>
    <source>
        <strain evidence="2 3">NRRL Y-17804</strain>
    </source>
</reference>
<protein>
    <recommendedName>
        <fullName evidence="1">UDENN domain-containing protein</fullName>
    </recommendedName>
</protein>
<gene>
    <name evidence="2" type="ORF">G7K_5775-t1</name>
</gene>
<evidence type="ECO:0000313" key="2">
    <source>
        <dbReference type="EMBL" id="GAO51682.1"/>
    </source>
</evidence>
<dbReference type="PANTHER" id="PTHR28245">
    <property type="entry name" value="ARF3-INTERACTING PROTEIN 1"/>
    <property type="match status" value="1"/>
</dbReference>
<evidence type="ECO:0000259" key="1">
    <source>
        <dbReference type="PROSITE" id="PS50211"/>
    </source>
</evidence>
<dbReference type="GO" id="GO:0005886">
    <property type="term" value="C:plasma membrane"/>
    <property type="evidence" value="ECO:0007669"/>
    <property type="project" value="TreeGrafter"/>
</dbReference>
<feature type="domain" description="UDENN" evidence="1">
    <location>
        <begin position="21"/>
        <end position="477"/>
    </location>
</feature>
<dbReference type="InterPro" id="IPR037516">
    <property type="entry name" value="Tripartite_DENN"/>
</dbReference>
<proteinExistence type="predicted"/>
<dbReference type="GO" id="GO:0051666">
    <property type="term" value="P:actin cortical patch localization"/>
    <property type="evidence" value="ECO:0007669"/>
    <property type="project" value="TreeGrafter"/>
</dbReference>
<dbReference type="Pfam" id="PF07792">
    <property type="entry name" value="Afi1"/>
    <property type="match status" value="1"/>
</dbReference>
<reference evidence="2 3" key="3">
    <citation type="journal article" date="2015" name="Genome Announc.">
        <title>Draft Genome Sequence of the Archiascomycetous Yeast Saitoella complicata.</title>
        <authorList>
            <person name="Yamauchi K."/>
            <person name="Kondo S."/>
            <person name="Hamamoto M."/>
            <person name="Takahashi Y."/>
            <person name="Ogura Y."/>
            <person name="Hayashi T."/>
            <person name="Nishida H."/>
        </authorList>
    </citation>
    <scope>NUCLEOTIDE SEQUENCE [LARGE SCALE GENOMIC DNA]</scope>
    <source>
        <strain evidence="2 3">NRRL Y-17804</strain>
    </source>
</reference>
<organism evidence="2 3">
    <name type="scientific">Saitoella complicata (strain BCRC 22490 / CBS 7301 / JCM 7358 / NBRC 10748 / NRRL Y-17804)</name>
    <dbReference type="NCBI Taxonomy" id="698492"/>
    <lineage>
        <taxon>Eukaryota</taxon>
        <taxon>Fungi</taxon>
        <taxon>Dikarya</taxon>
        <taxon>Ascomycota</taxon>
        <taxon>Taphrinomycotina</taxon>
        <taxon>Taphrinomycotina incertae sedis</taxon>
        <taxon>Saitoella</taxon>
    </lineage>
</organism>
<reference evidence="2 3" key="1">
    <citation type="journal article" date="2011" name="J. Gen. Appl. Microbiol.">
        <title>Draft genome sequencing of the enigmatic yeast Saitoella complicata.</title>
        <authorList>
            <person name="Nishida H."/>
            <person name="Hamamoto M."/>
            <person name="Sugiyama J."/>
        </authorList>
    </citation>
    <scope>NUCLEOTIDE SEQUENCE [LARGE SCALE GENOMIC DNA]</scope>
    <source>
        <strain evidence="2 3">NRRL Y-17804</strain>
    </source>
</reference>
<sequence length="649" mass="71961">MELGNGANVNGNGMEQANHVSHIIVAEFDIDAGSTVSHQYPAPVGYEDGQLAELMLPDQAHTRSEDWTIFFLRIPLTSSSSSSSPPPTSPDNEKETQLYYVLNLVNTKTIPSARRGAKTMAIALLTPHPFLHIYKPLLLLALSDYFSSPTTTTLQTLYEACNRMDVKGCPRLTGGERVLLGSTERKDMFEERFGGGEGAQGPRGAKDTHFWQTRVDYRGHSVPMSIPLSTPPEIVGDFSLITFLTTFSQHPPPPNHPHPLTTLLSALLSNRRILFLGHGLPSSTVSSYVLAAIAFASGWGLLRGFVDRAFPYTNLSRVEDVVGKEGERRRGYIAGVTNLVWERHVEWWDLLCDISTGRITVSPSAAPLTPTMSCPPILAPYIRESGGGTGGVQDPTDATGTVQELLTMIAAHYGEHAIRLRWRAFLSRFVRMSATYFQLIHHDSSLLEVSAPATRGSASGLEGSGWVWKDEGSKMRELATGWRRFEAWRGTESWRNYQADVAKARQSVPLPGIDLVYQVDRLRVPRSLGPEESAAIYAALHDLTIPNDDSDLTKDRLTHLLTAFAYQTTDGTPGQSLSPLAMGLFHPFPHIREMTSNLLLQLEQHEAGRHFVDGLNRFQRLVWMRECGGFEWMFGRCGMMLNRPIMLCC</sequence>
<comment type="caution">
    <text evidence="2">The sequence shown here is derived from an EMBL/GenBank/DDBJ whole genome shotgun (WGS) entry which is preliminary data.</text>
</comment>
<dbReference type="STRING" id="698492.A0A0E9NP73"/>
<accession>A0A0E9NP73</accession>
<dbReference type="InterPro" id="IPR012860">
    <property type="entry name" value="Afi1_N"/>
</dbReference>
<dbReference type="InterPro" id="IPR052809">
    <property type="entry name" value="Actin_polarity_regulatory"/>
</dbReference>
<keyword evidence="3" id="KW-1185">Reference proteome</keyword>
<dbReference type="Pfam" id="PF08616">
    <property type="entry name" value="SPA"/>
    <property type="match status" value="1"/>
</dbReference>
<name>A0A0E9NP73_SAICN</name>
<dbReference type="Proteomes" id="UP000033140">
    <property type="component" value="Unassembled WGS sequence"/>
</dbReference>
<evidence type="ECO:0000313" key="3">
    <source>
        <dbReference type="Proteomes" id="UP000033140"/>
    </source>
</evidence>
<dbReference type="OMA" id="GRHFWAQ"/>
<dbReference type="PROSITE" id="PS50211">
    <property type="entry name" value="DENN"/>
    <property type="match status" value="1"/>
</dbReference>
<dbReference type="AlphaFoldDB" id="A0A0E9NP73"/>
<dbReference type="PANTHER" id="PTHR28245:SF1">
    <property type="entry name" value="ARF3-INTERACTING PROTEIN 1"/>
    <property type="match status" value="1"/>
</dbReference>
<dbReference type="EMBL" id="BACD03000050">
    <property type="protein sequence ID" value="GAO51682.1"/>
    <property type="molecule type" value="Genomic_DNA"/>
</dbReference>